<dbReference type="EMBL" id="JARQZJ010000019">
    <property type="protein sequence ID" value="KAK9873397.1"/>
    <property type="molecule type" value="Genomic_DNA"/>
</dbReference>
<sequence>MVSGIFLETVNQVAVIYVGPGQEDKNSILSNQGGIVLWRLYTLANILANVLANTCWPLCRTGVGDLFGSQWPTRSG</sequence>
<dbReference type="SUPFAM" id="SSF111347">
    <property type="entry name" value="Rap/Ran-GAP"/>
    <property type="match status" value="1"/>
</dbReference>
<proteinExistence type="predicted"/>
<gene>
    <name evidence="1" type="ORF">WA026_022459</name>
</gene>
<organism evidence="1 2">
    <name type="scientific">Henosepilachna vigintioctopunctata</name>
    <dbReference type="NCBI Taxonomy" id="420089"/>
    <lineage>
        <taxon>Eukaryota</taxon>
        <taxon>Metazoa</taxon>
        <taxon>Ecdysozoa</taxon>
        <taxon>Arthropoda</taxon>
        <taxon>Hexapoda</taxon>
        <taxon>Insecta</taxon>
        <taxon>Pterygota</taxon>
        <taxon>Neoptera</taxon>
        <taxon>Endopterygota</taxon>
        <taxon>Coleoptera</taxon>
        <taxon>Polyphaga</taxon>
        <taxon>Cucujiformia</taxon>
        <taxon>Coccinelloidea</taxon>
        <taxon>Coccinellidae</taxon>
        <taxon>Epilachninae</taxon>
        <taxon>Epilachnini</taxon>
        <taxon>Henosepilachna</taxon>
    </lineage>
</organism>
<keyword evidence="2" id="KW-1185">Reference proteome</keyword>
<evidence type="ECO:0000313" key="1">
    <source>
        <dbReference type="EMBL" id="KAK9873397.1"/>
    </source>
</evidence>
<reference evidence="1 2" key="1">
    <citation type="submission" date="2023-03" db="EMBL/GenBank/DDBJ databases">
        <title>Genome insight into feeding habits of ladybird beetles.</title>
        <authorList>
            <person name="Li H.-S."/>
            <person name="Huang Y.-H."/>
            <person name="Pang H."/>
        </authorList>
    </citation>
    <scope>NUCLEOTIDE SEQUENCE [LARGE SCALE GENOMIC DNA]</scope>
    <source>
        <strain evidence="1">SYSU_2023b</strain>
        <tissue evidence="1">Whole body</tissue>
    </source>
</reference>
<dbReference type="GO" id="GO:0051056">
    <property type="term" value="P:regulation of small GTPase mediated signal transduction"/>
    <property type="evidence" value="ECO:0007669"/>
    <property type="project" value="InterPro"/>
</dbReference>
<protein>
    <submittedName>
        <fullName evidence="1">Uncharacterized protein</fullName>
    </submittedName>
</protein>
<comment type="caution">
    <text evidence="1">The sequence shown here is derived from an EMBL/GenBank/DDBJ whole genome shotgun (WGS) entry which is preliminary data.</text>
</comment>
<dbReference type="AlphaFoldDB" id="A0AAW1TYF2"/>
<dbReference type="GO" id="GO:0005096">
    <property type="term" value="F:GTPase activator activity"/>
    <property type="evidence" value="ECO:0007669"/>
    <property type="project" value="InterPro"/>
</dbReference>
<accession>A0AAW1TYF2</accession>
<dbReference type="Proteomes" id="UP001431783">
    <property type="component" value="Unassembled WGS sequence"/>
</dbReference>
<name>A0AAW1TYF2_9CUCU</name>
<dbReference type="InterPro" id="IPR035974">
    <property type="entry name" value="Rap/Ran-GAP_sf"/>
</dbReference>
<evidence type="ECO:0000313" key="2">
    <source>
        <dbReference type="Proteomes" id="UP001431783"/>
    </source>
</evidence>